<dbReference type="NCBIfam" id="TIGR01251">
    <property type="entry name" value="ribP_PPkin"/>
    <property type="match status" value="1"/>
</dbReference>
<evidence type="ECO:0000256" key="4">
    <source>
        <dbReference type="ARBA" id="ARBA00022741"/>
    </source>
</evidence>
<keyword evidence="6" id="KW-0067">ATP-binding</keyword>
<dbReference type="GO" id="GO:0004749">
    <property type="term" value="F:ribose phosphate diphosphokinase activity"/>
    <property type="evidence" value="ECO:0007669"/>
    <property type="project" value="UniProtKB-EC"/>
</dbReference>
<keyword evidence="2" id="KW-0808">Transferase</keyword>
<dbReference type="Gene3D" id="3.40.50.2020">
    <property type="match status" value="2"/>
</dbReference>
<evidence type="ECO:0000313" key="10">
    <source>
        <dbReference type="EMBL" id="EQD32877.1"/>
    </source>
</evidence>
<dbReference type="InterPro" id="IPR029099">
    <property type="entry name" value="Pribosyltran_N"/>
</dbReference>
<dbReference type="GO" id="GO:0006015">
    <property type="term" value="P:5-phosphoribose 1-diphosphate biosynthetic process"/>
    <property type="evidence" value="ECO:0007669"/>
    <property type="project" value="TreeGrafter"/>
</dbReference>
<dbReference type="InterPro" id="IPR005946">
    <property type="entry name" value="Rib-P_diPkinase"/>
</dbReference>
<dbReference type="InterPro" id="IPR029057">
    <property type="entry name" value="PRTase-like"/>
</dbReference>
<dbReference type="EMBL" id="AUZX01014155">
    <property type="protein sequence ID" value="EQD32877.1"/>
    <property type="molecule type" value="Genomic_DNA"/>
</dbReference>
<sequence length="285" mass="31538">MLIVSTKNCINTTIEITDAIGAHMIMTEVKRFPDGELYVRLSESVEDMDVIAVGNTREDGEALEFMLLLNALRENGAKKITAFIPYFGYARQHMIYKPGEAISSKMFTETLSRYSDEIVAINIHDNFTMKYSDKKFRVLSMVKGIADYFSPAHIGIVVAPDDGAMEIAKEAAGYLNVEAKHLDKKRIDSVTVNYLEAKFDVNNKNVLIIDDIISTGGTVKKSIKILKAMGANKVYVGAIHGIFINNSGDDISGICDDLAVTDTIYSRYSKIKISEVIGETLKELA</sequence>
<feature type="domain" description="Phosphoribosyltransferase" evidence="8">
    <location>
        <begin position="153"/>
        <end position="235"/>
    </location>
</feature>
<dbReference type="GO" id="GO:0002189">
    <property type="term" value="C:ribose phosphate diphosphokinase complex"/>
    <property type="evidence" value="ECO:0007669"/>
    <property type="project" value="TreeGrafter"/>
</dbReference>
<reference evidence="10" key="1">
    <citation type="submission" date="2013-08" db="EMBL/GenBank/DDBJ databases">
        <authorList>
            <person name="Mendez C."/>
            <person name="Richter M."/>
            <person name="Ferrer M."/>
            <person name="Sanchez J."/>
        </authorList>
    </citation>
    <scope>NUCLEOTIDE SEQUENCE</scope>
</reference>
<proteinExistence type="predicted"/>
<evidence type="ECO:0000256" key="1">
    <source>
        <dbReference type="ARBA" id="ARBA00013247"/>
    </source>
</evidence>
<dbReference type="CDD" id="cd06223">
    <property type="entry name" value="PRTases_typeI"/>
    <property type="match status" value="1"/>
</dbReference>
<accession>T0YLU4</accession>
<dbReference type="GO" id="GO:0016301">
    <property type="term" value="F:kinase activity"/>
    <property type="evidence" value="ECO:0007669"/>
    <property type="project" value="UniProtKB-KW"/>
</dbReference>
<evidence type="ECO:0000256" key="3">
    <source>
        <dbReference type="ARBA" id="ARBA00022727"/>
    </source>
</evidence>
<name>T0YLU4_9ZZZZ</name>
<dbReference type="AlphaFoldDB" id="T0YLU4"/>
<dbReference type="GO" id="GO:0000287">
    <property type="term" value="F:magnesium ion binding"/>
    <property type="evidence" value="ECO:0007669"/>
    <property type="project" value="InterPro"/>
</dbReference>
<dbReference type="Pfam" id="PF00156">
    <property type="entry name" value="Pribosyltran"/>
    <property type="match status" value="1"/>
</dbReference>
<evidence type="ECO:0000256" key="6">
    <source>
        <dbReference type="ARBA" id="ARBA00022840"/>
    </source>
</evidence>
<dbReference type="FunFam" id="3.40.50.2020:FF:000014">
    <property type="entry name" value="Ribose-phosphate pyrophosphokinase 1"/>
    <property type="match status" value="1"/>
</dbReference>
<evidence type="ECO:0000256" key="7">
    <source>
        <dbReference type="ARBA" id="ARBA00049535"/>
    </source>
</evidence>
<dbReference type="PANTHER" id="PTHR10210">
    <property type="entry name" value="RIBOSE-PHOSPHATE DIPHOSPHOKINASE FAMILY MEMBER"/>
    <property type="match status" value="1"/>
</dbReference>
<gene>
    <name evidence="10" type="ORF">B1A_19184</name>
</gene>
<feature type="domain" description="Ribose-phosphate pyrophosphokinase N-terminal" evidence="9">
    <location>
        <begin position="1"/>
        <end position="112"/>
    </location>
</feature>
<dbReference type="SUPFAM" id="SSF53271">
    <property type="entry name" value="PRTase-like"/>
    <property type="match status" value="2"/>
</dbReference>
<comment type="catalytic activity">
    <reaction evidence="7">
        <text>D-ribose 5-phosphate + ATP = 5-phospho-alpha-D-ribose 1-diphosphate + AMP + H(+)</text>
        <dbReference type="Rhea" id="RHEA:15609"/>
        <dbReference type="ChEBI" id="CHEBI:15378"/>
        <dbReference type="ChEBI" id="CHEBI:30616"/>
        <dbReference type="ChEBI" id="CHEBI:58017"/>
        <dbReference type="ChEBI" id="CHEBI:78346"/>
        <dbReference type="ChEBI" id="CHEBI:456215"/>
        <dbReference type="EC" id="2.7.6.1"/>
    </reaction>
</comment>
<dbReference type="SMART" id="SM01400">
    <property type="entry name" value="Pribosyltran_N"/>
    <property type="match status" value="1"/>
</dbReference>
<comment type="caution">
    <text evidence="10">The sequence shown here is derived from an EMBL/GenBank/DDBJ whole genome shotgun (WGS) entry which is preliminary data.</text>
</comment>
<dbReference type="PANTHER" id="PTHR10210:SF32">
    <property type="entry name" value="RIBOSE-PHOSPHATE PYROPHOSPHOKINASE 2"/>
    <property type="match status" value="1"/>
</dbReference>
<dbReference type="InterPro" id="IPR000836">
    <property type="entry name" value="PRTase_dom"/>
</dbReference>
<dbReference type="Pfam" id="PF13793">
    <property type="entry name" value="Pribosyltran_N"/>
    <property type="match status" value="1"/>
</dbReference>
<dbReference type="GO" id="GO:0005524">
    <property type="term" value="F:ATP binding"/>
    <property type="evidence" value="ECO:0007669"/>
    <property type="project" value="UniProtKB-KW"/>
</dbReference>
<evidence type="ECO:0000259" key="8">
    <source>
        <dbReference type="Pfam" id="PF00156"/>
    </source>
</evidence>
<reference evidence="10" key="2">
    <citation type="journal article" date="2014" name="ISME J.">
        <title>Microbial stratification in low pH oxic and suboxic macroscopic growths along an acid mine drainage.</title>
        <authorList>
            <person name="Mendez-Garcia C."/>
            <person name="Mesa V."/>
            <person name="Sprenger R.R."/>
            <person name="Richter M."/>
            <person name="Diez M.S."/>
            <person name="Solano J."/>
            <person name="Bargiela R."/>
            <person name="Golyshina O.V."/>
            <person name="Manteca A."/>
            <person name="Ramos J.L."/>
            <person name="Gallego J.R."/>
            <person name="Llorente I."/>
            <person name="Martins Dos Santos V.A."/>
            <person name="Jensen O.N."/>
            <person name="Pelaez A.I."/>
            <person name="Sanchez J."/>
            <person name="Ferrer M."/>
        </authorList>
    </citation>
    <scope>NUCLEOTIDE SEQUENCE</scope>
</reference>
<dbReference type="EC" id="2.7.6.1" evidence="1"/>
<evidence type="ECO:0000259" key="9">
    <source>
        <dbReference type="Pfam" id="PF13793"/>
    </source>
</evidence>
<evidence type="ECO:0000256" key="2">
    <source>
        <dbReference type="ARBA" id="ARBA00022679"/>
    </source>
</evidence>
<keyword evidence="4" id="KW-0547">Nucleotide-binding</keyword>
<protein>
    <recommendedName>
        <fullName evidence="1">ribose-phosphate diphosphokinase</fullName>
        <ecNumber evidence="1">2.7.6.1</ecNumber>
    </recommendedName>
</protein>
<keyword evidence="5 10" id="KW-0418">Kinase</keyword>
<dbReference type="GO" id="GO:0005737">
    <property type="term" value="C:cytoplasm"/>
    <property type="evidence" value="ECO:0007669"/>
    <property type="project" value="TreeGrafter"/>
</dbReference>
<evidence type="ECO:0000256" key="5">
    <source>
        <dbReference type="ARBA" id="ARBA00022777"/>
    </source>
</evidence>
<organism evidence="10">
    <name type="scientific">mine drainage metagenome</name>
    <dbReference type="NCBI Taxonomy" id="410659"/>
    <lineage>
        <taxon>unclassified sequences</taxon>
        <taxon>metagenomes</taxon>
        <taxon>ecological metagenomes</taxon>
    </lineage>
</organism>
<keyword evidence="3" id="KW-0545">Nucleotide biosynthesis</keyword>
<dbReference type="GO" id="GO:0006164">
    <property type="term" value="P:purine nucleotide biosynthetic process"/>
    <property type="evidence" value="ECO:0007669"/>
    <property type="project" value="TreeGrafter"/>
</dbReference>